<dbReference type="EMBL" id="PYZL01000165">
    <property type="protein sequence ID" value="PTE69302.1"/>
    <property type="molecule type" value="Genomic_DNA"/>
</dbReference>
<protein>
    <submittedName>
        <fullName evidence="1">Uncharacterized protein</fullName>
    </submittedName>
</protein>
<evidence type="ECO:0000313" key="3">
    <source>
        <dbReference type="Proteomes" id="UP000242547"/>
    </source>
</evidence>
<reference evidence="1" key="2">
    <citation type="submission" date="2018-03" db="EMBL/GenBank/DDBJ databases">
        <authorList>
            <person name="Keele B.F."/>
        </authorList>
    </citation>
    <scope>NUCLEOTIDE SEQUENCE</scope>
    <source>
        <strain evidence="2">SNUC 4143</strain>
        <strain evidence="1">SNUC 761</strain>
    </source>
</reference>
<comment type="caution">
    <text evidence="1">The sequence shown here is derived from an EMBL/GenBank/DDBJ whole genome shotgun (WGS) entry which is preliminary data.</text>
</comment>
<dbReference type="Proteomes" id="UP000242547">
    <property type="component" value="Unassembled WGS sequence"/>
</dbReference>
<dbReference type="EMBL" id="PYZH01000141">
    <property type="protein sequence ID" value="PTF10208.1"/>
    <property type="molecule type" value="Genomic_DNA"/>
</dbReference>
<evidence type="ECO:0000313" key="2">
    <source>
        <dbReference type="EMBL" id="PTF10208.1"/>
    </source>
</evidence>
<dbReference type="Proteomes" id="UP000243350">
    <property type="component" value="Unassembled WGS sequence"/>
</dbReference>
<organism evidence="1 3">
    <name type="scientific">Staphylococcus devriesei</name>
    <dbReference type="NCBI Taxonomy" id="586733"/>
    <lineage>
        <taxon>Bacteria</taxon>
        <taxon>Bacillati</taxon>
        <taxon>Bacillota</taxon>
        <taxon>Bacilli</taxon>
        <taxon>Bacillales</taxon>
        <taxon>Staphylococcaceae</taxon>
        <taxon>Staphylococcus</taxon>
    </lineage>
</organism>
<evidence type="ECO:0000313" key="4">
    <source>
        <dbReference type="Proteomes" id="UP000243350"/>
    </source>
</evidence>
<evidence type="ECO:0000313" key="1">
    <source>
        <dbReference type="EMBL" id="PTE69302.1"/>
    </source>
</evidence>
<gene>
    <name evidence="1" type="ORF">BUY44_11615</name>
    <name evidence="2" type="ORF">BUY48_11300</name>
</gene>
<dbReference type="AlphaFoldDB" id="A0A2K4DH14"/>
<reference evidence="3 4" key="1">
    <citation type="journal article" date="2016" name="Front. Microbiol.">
        <title>Comprehensive Phylogenetic Analysis of Bovine Non-aureus Staphylococci Species Based on Whole-Genome Sequencing.</title>
        <authorList>
            <person name="Naushad S."/>
            <person name="Barkema H.W."/>
            <person name="Luby C."/>
            <person name="Condas L.A."/>
            <person name="Nobrega D.B."/>
            <person name="Carson D.A."/>
            <person name="De Buck J."/>
        </authorList>
    </citation>
    <scope>NUCLEOTIDE SEQUENCE [LARGE SCALE GENOMIC DNA]</scope>
    <source>
        <strain evidence="2 4">SNUC 4143</strain>
        <strain evidence="1 3">SNUC 761</strain>
    </source>
</reference>
<proteinExistence type="predicted"/>
<accession>A0A2K4DH14</accession>
<name>A0A2K4DH14_9STAP</name>
<sequence length="95" mass="10850">MNTHHYNSLIKELSQLGLRILAIDLPKLFKVVNVAVNVYAHDVFIGDFKHGIYAKYRAVKYNQKKNAGNGIYQISLQCVFDIKIVSSLLRVLMIN</sequence>